<keyword evidence="2" id="KW-1185">Reference proteome</keyword>
<organism evidence="1 2">
    <name type="scientific">Phascolomyces articulosus</name>
    <dbReference type="NCBI Taxonomy" id="60185"/>
    <lineage>
        <taxon>Eukaryota</taxon>
        <taxon>Fungi</taxon>
        <taxon>Fungi incertae sedis</taxon>
        <taxon>Mucoromycota</taxon>
        <taxon>Mucoromycotina</taxon>
        <taxon>Mucoromycetes</taxon>
        <taxon>Mucorales</taxon>
        <taxon>Lichtheimiaceae</taxon>
        <taxon>Phascolomyces</taxon>
    </lineage>
</organism>
<reference evidence="1" key="2">
    <citation type="submission" date="2023-02" db="EMBL/GenBank/DDBJ databases">
        <authorList>
            <consortium name="DOE Joint Genome Institute"/>
            <person name="Mondo S.J."/>
            <person name="Chang Y."/>
            <person name="Wang Y."/>
            <person name="Ahrendt S."/>
            <person name="Andreopoulos W."/>
            <person name="Barry K."/>
            <person name="Beard J."/>
            <person name="Benny G.L."/>
            <person name="Blankenship S."/>
            <person name="Bonito G."/>
            <person name="Cuomo C."/>
            <person name="Desiro A."/>
            <person name="Gervers K.A."/>
            <person name="Hundley H."/>
            <person name="Kuo A."/>
            <person name="LaButti K."/>
            <person name="Lang B.F."/>
            <person name="Lipzen A."/>
            <person name="O'Donnell K."/>
            <person name="Pangilinan J."/>
            <person name="Reynolds N."/>
            <person name="Sandor L."/>
            <person name="Smith M.W."/>
            <person name="Tsang A."/>
            <person name="Grigoriev I.V."/>
            <person name="Stajich J.E."/>
            <person name="Spatafora J.W."/>
        </authorList>
    </citation>
    <scope>NUCLEOTIDE SEQUENCE</scope>
    <source>
        <strain evidence="1">RSA 2281</strain>
    </source>
</reference>
<sequence>MGRGHVFYISIFYTTKRKISNDHCVHSILTDYILLSSYQFPKKLPLVMKRHISYLH</sequence>
<dbReference type="Proteomes" id="UP001209540">
    <property type="component" value="Unassembled WGS sequence"/>
</dbReference>
<reference evidence="1" key="1">
    <citation type="journal article" date="2022" name="IScience">
        <title>Evolution of zygomycete secretomes and the origins of terrestrial fungal ecologies.</title>
        <authorList>
            <person name="Chang Y."/>
            <person name="Wang Y."/>
            <person name="Mondo S."/>
            <person name="Ahrendt S."/>
            <person name="Andreopoulos W."/>
            <person name="Barry K."/>
            <person name="Beard J."/>
            <person name="Benny G.L."/>
            <person name="Blankenship S."/>
            <person name="Bonito G."/>
            <person name="Cuomo C."/>
            <person name="Desiro A."/>
            <person name="Gervers K.A."/>
            <person name="Hundley H."/>
            <person name="Kuo A."/>
            <person name="LaButti K."/>
            <person name="Lang B.F."/>
            <person name="Lipzen A."/>
            <person name="O'Donnell K."/>
            <person name="Pangilinan J."/>
            <person name="Reynolds N."/>
            <person name="Sandor L."/>
            <person name="Smith M.E."/>
            <person name="Tsang A."/>
            <person name="Grigoriev I.V."/>
            <person name="Stajich J.E."/>
            <person name="Spatafora J.W."/>
        </authorList>
    </citation>
    <scope>NUCLEOTIDE SEQUENCE</scope>
    <source>
        <strain evidence="1">RSA 2281</strain>
    </source>
</reference>
<accession>A0AAD5PI91</accession>
<evidence type="ECO:0000313" key="1">
    <source>
        <dbReference type="EMBL" id="KAI9274371.1"/>
    </source>
</evidence>
<proteinExistence type="predicted"/>
<name>A0AAD5PI91_9FUNG</name>
<gene>
    <name evidence="1" type="ORF">BDA99DRAFT_497335</name>
</gene>
<comment type="caution">
    <text evidence="1">The sequence shown here is derived from an EMBL/GenBank/DDBJ whole genome shotgun (WGS) entry which is preliminary data.</text>
</comment>
<protein>
    <submittedName>
        <fullName evidence="1">Uncharacterized protein</fullName>
    </submittedName>
</protein>
<dbReference type="EMBL" id="JAIXMP010000004">
    <property type="protein sequence ID" value="KAI9274371.1"/>
    <property type="molecule type" value="Genomic_DNA"/>
</dbReference>
<dbReference type="AlphaFoldDB" id="A0AAD5PI91"/>
<evidence type="ECO:0000313" key="2">
    <source>
        <dbReference type="Proteomes" id="UP001209540"/>
    </source>
</evidence>